<protein>
    <submittedName>
        <fullName evidence="7">Uncharacterized protein</fullName>
    </submittedName>
</protein>
<feature type="compositionally biased region" description="Acidic residues" evidence="6">
    <location>
        <begin position="232"/>
        <end position="241"/>
    </location>
</feature>
<gene>
    <name evidence="7" type="ORF">Cvel_31460</name>
</gene>
<name>A0A0G4HTK6_9ALVE</name>
<evidence type="ECO:0000256" key="5">
    <source>
        <dbReference type="ARBA" id="ARBA00023136"/>
    </source>
</evidence>
<feature type="compositionally biased region" description="Low complexity" evidence="6">
    <location>
        <begin position="202"/>
        <end position="214"/>
    </location>
</feature>
<keyword evidence="3" id="KW-0812">Transmembrane</keyword>
<evidence type="ECO:0000313" key="7">
    <source>
        <dbReference type="EMBL" id="CEM47706.1"/>
    </source>
</evidence>
<comment type="subcellular location">
    <subcellularLocation>
        <location evidence="1">Membrane</location>
        <topology evidence="1">Multi-pass membrane protein</topology>
    </subcellularLocation>
</comment>
<keyword evidence="5" id="KW-0472">Membrane</keyword>
<feature type="region of interest" description="Disordered" evidence="6">
    <location>
        <begin position="304"/>
        <end position="399"/>
    </location>
</feature>
<comment type="similarity">
    <text evidence="2">Belongs to the peroxisomal membrane protein PXMP2/4 family.</text>
</comment>
<evidence type="ECO:0000256" key="1">
    <source>
        <dbReference type="ARBA" id="ARBA00004141"/>
    </source>
</evidence>
<feature type="compositionally biased region" description="Basic and acidic residues" evidence="6">
    <location>
        <begin position="388"/>
        <end position="399"/>
    </location>
</feature>
<dbReference type="PANTHER" id="PTHR11266:SF121">
    <property type="entry name" value="OS09G0315000 PROTEIN"/>
    <property type="match status" value="1"/>
</dbReference>
<keyword evidence="4" id="KW-1133">Transmembrane helix</keyword>
<dbReference type="InterPro" id="IPR007248">
    <property type="entry name" value="Mpv17_PMP22"/>
</dbReference>
<reference evidence="7" key="1">
    <citation type="submission" date="2014-11" db="EMBL/GenBank/DDBJ databases">
        <authorList>
            <person name="Otto D Thomas"/>
            <person name="Naeem Raeece"/>
        </authorList>
    </citation>
    <scope>NUCLEOTIDE SEQUENCE</scope>
</reference>
<feature type="compositionally biased region" description="Low complexity" evidence="6">
    <location>
        <begin position="358"/>
        <end position="372"/>
    </location>
</feature>
<dbReference type="PANTHER" id="PTHR11266">
    <property type="entry name" value="PEROXISOMAL MEMBRANE PROTEIN 2, PXMP2 MPV17"/>
    <property type="match status" value="1"/>
</dbReference>
<evidence type="ECO:0000256" key="4">
    <source>
        <dbReference type="ARBA" id="ARBA00022989"/>
    </source>
</evidence>
<dbReference type="Pfam" id="PF04117">
    <property type="entry name" value="Mpv17_PMP22"/>
    <property type="match status" value="1"/>
</dbReference>
<dbReference type="GO" id="GO:0005737">
    <property type="term" value="C:cytoplasm"/>
    <property type="evidence" value="ECO:0007669"/>
    <property type="project" value="TreeGrafter"/>
</dbReference>
<organism evidence="7">
    <name type="scientific">Chromera velia CCMP2878</name>
    <dbReference type="NCBI Taxonomy" id="1169474"/>
    <lineage>
        <taxon>Eukaryota</taxon>
        <taxon>Sar</taxon>
        <taxon>Alveolata</taxon>
        <taxon>Colpodellida</taxon>
        <taxon>Chromeraceae</taxon>
        <taxon>Chromera</taxon>
    </lineage>
</organism>
<evidence type="ECO:0000256" key="6">
    <source>
        <dbReference type="SAM" id="MobiDB-lite"/>
    </source>
</evidence>
<sequence>MKALTSGAAYLLGDAIAQRLEKGRSRLIDPLRAFRSGLGGFLSHGPQCHFWMLWMESNLHFGGAWWNILVKIALDQTLFVMYMNCVYAFLIGALAGKPLTKVWRDVKGKAFHMLMEAWKFWPAIHLLTFSPLIPMDLKLLWVDVMEVIYVVLLSRAANKKPAEGGGKVKSRSTLEEAKQETLGSSIPLQAEETKEEQEEETSLGSVSSSSSSFSQGVLEREKETQTQTGEIQGEEEEEPIDAELLPPPLRAALEVHEPLQVAPPPEEKEDGGLAQAEGGQPEGLQLEGVNGTVTTVDINYYTNSGDLQREKEDGGVVQAEGGQPEGLQLEGVNGTVTPVGVDADSEDVQSEKEDGGLAQAEGGQPEGLQLEGVNGTATPVGVDADSGDVQRREREETLA</sequence>
<evidence type="ECO:0000256" key="2">
    <source>
        <dbReference type="ARBA" id="ARBA00006824"/>
    </source>
</evidence>
<accession>A0A0G4HTK6</accession>
<feature type="region of interest" description="Disordered" evidence="6">
    <location>
        <begin position="160"/>
        <end position="289"/>
    </location>
</feature>
<dbReference type="AlphaFoldDB" id="A0A0G4HTK6"/>
<dbReference type="EMBL" id="CDMZ01003821">
    <property type="protein sequence ID" value="CEM47706.1"/>
    <property type="molecule type" value="Genomic_DNA"/>
</dbReference>
<feature type="compositionally biased region" description="Low complexity" evidence="6">
    <location>
        <begin position="274"/>
        <end position="288"/>
    </location>
</feature>
<feature type="compositionally biased region" description="Low complexity" evidence="6">
    <location>
        <begin position="320"/>
        <end position="331"/>
    </location>
</feature>
<dbReference type="GO" id="GO:0016020">
    <property type="term" value="C:membrane"/>
    <property type="evidence" value="ECO:0007669"/>
    <property type="project" value="UniProtKB-SubCell"/>
</dbReference>
<evidence type="ECO:0000256" key="3">
    <source>
        <dbReference type="ARBA" id="ARBA00022692"/>
    </source>
</evidence>
<dbReference type="VEuPathDB" id="CryptoDB:Cvel_31460"/>
<proteinExistence type="inferred from homology"/>